<evidence type="ECO:0000256" key="8">
    <source>
        <dbReference type="ARBA" id="ARBA00067505"/>
    </source>
</evidence>
<dbReference type="PROSITE" id="PS50096">
    <property type="entry name" value="IQ"/>
    <property type="match status" value="1"/>
</dbReference>
<dbReference type="InterPro" id="IPR044611">
    <property type="entry name" value="E3A/B/C-like"/>
</dbReference>
<feature type="active site" description="Glycyl thioester intermediate" evidence="10">
    <location>
        <position position="1641"/>
    </location>
</feature>
<dbReference type="InterPro" id="IPR000569">
    <property type="entry name" value="HECT_dom"/>
</dbReference>
<evidence type="ECO:0000256" key="9">
    <source>
        <dbReference type="ARBA" id="ARBA00077267"/>
    </source>
</evidence>
<dbReference type="Pfam" id="PF00632">
    <property type="entry name" value="HECT"/>
    <property type="match status" value="2"/>
</dbReference>
<dbReference type="SUPFAM" id="SSF63570">
    <property type="entry name" value="PABC (PABP) domain"/>
    <property type="match status" value="1"/>
</dbReference>
<organism evidence="14 15">
    <name type="scientific">Scylla paramamosain</name>
    <name type="common">Mud crab</name>
    <dbReference type="NCBI Taxonomy" id="85552"/>
    <lineage>
        <taxon>Eukaryota</taxon>
        <taxon>Metazoa</taxon>
        <taxon>Ecdysozoa</taxon>
        <taxon>Arthropoda</taxon>
        <taxon>Crustacea</taxon>
        <taxon>Multicrustacea</taxon>
        <taxon>Malacostraca</taxon>
        <taxon>Eumalacostraca</taxon>
        <taxon>Eucarida</taxon>
        <taxon>Decapoda</taxon>
        <taxon>Pleocyemata</taxon>
        <taxon>Brachyura</taxon>
        <taxon>Eubrachyura</taxon>
        <taxon>Portunoidea</taxon>
        <taxon>Portunidae</taxon>
        <taxon>Portuninae</taxon>
        <taxon>Scylla</taxon>
    </lineage>
</organism>
<dbReference type="GO" id="GO:0009966">
    <property type="term" value="P:regulation of signal transduction"/>
    <property type="evidence" value="ECO:0007669"/>
    <property type="project" value="UniProtKB-ARBA"/>
</dbReference>
<dbReference type="Proteomes" id="UP001487740">
    <property type="component" value="Unassembled WGS sequence"/>
</dbReference>
<dbReference type="InterPro" id="IPR036053">
    <property type="entry name" value="PABP-dom"/>
</dbReference>
<comment type="subcellular location">
    <subcellularLocation>
        <location evidence="7">Postsynaptic density</location>
    </subcellularLocation>
</comment>
<protein>
    <recommendedName>
        <fullName evidence="8">Ubiquitin-protein ligase E3B</fullName>
        <ecNumber evidence="3">2.3.2.26</ecNumber>
    </recommendedName>
    <alternativeName>
        <fullName evidence="9">HECT-type ubiquitin transferase E3B</fullName>
    </alternativeName>
</protein>
<dbReference type="EC" id="2.3.2.26" evidence="3"/>
<evidence type="ECO:0000256" key="4">
    <source>
        <dbReference type="ARBA" id="ARBA00022679"/>
    </source>
</evidence>
<feature type="domain" description="HECT" evidence="12">
    <location>
        <begin position="1308"/>
        <end position="1673"/>
    </location>
</feature>
<comment type="catalytic activity">
    <reaction evidence="1">
        <text>S-ubiquitinyl-[E2 ubiquitin-conjugating enzyme]-L-cysteine + [acceptor protein]-L-lysine = [E2 ubiquitin-conjugating enzyme]-L-cysteine + N(6)-ubiquitinyl-[acceptor protein]-L-lysine.</text>
        <dbReference type="EC" id="2.3.2.26"/>
    </reaction>
</comment>
<feature type="region of interest" description="Disordered" evidence="11">
    <location>
        <begin position="169"/>
        <end position="189"/>
    </location>
</feature>
<evidence type="ECO:0000256" key="10">
    <source>
        <dbReference type="PROSITE-ProRule" id="PRU00104"/>
    </source>
</evidence>
<dbReference type="Gene3D" id="1.10.1900.10">
    <property type="entry name" value="c-terminal domain of poly(a) binding protein"/>
    <property type="match status" value="1"/>
</dbReference>
<dbReference type="GO" id="GO:0006511">
    <property type="term" value="P:ubiquitin-dependent protein catabolic process"/>
    <property type="evidence" value="ECO:0007669"/>
    <property type="project" value="TreeGrafter"/>
</dbReference>
<dbReference type="FunFam" id="3.30.2160.10:FF:000006">
    <property type="entry name" value="E3 ubiquitin-protein ligase UBR5 isoform X2"/>
    <property type="match status" value="1"/>
</dbReference>
<evidence type="ECO:0000256" key="2">
    <source>
        <dbReference type="ARBA" id="ARBA00004906"/>
    </source>
</evidence>
<dbReference type="PROSITE" id="PS51309">
    <property type="entry name" value="PABC"/>
    <property type="match status" value="1"/>
</dbReference>
<dbReference type="GO" id="GO:0014069">
    <property type="term" value="C:postsynaptic density"/>
    <property type="evidence" value="ECO:0007669"/>
    <property type="project" value="UniProtKB-SubCell"/>
</dbReference>
<dbReference type="SUPFAM" id="SSF56204">
    <property type="entry name" value="Hect, E3 ligase catalytic domain"/>
    <property type="match status" value="2"/>
</dbReference>
<evidence type="ECO:0000259" key="12">
    <source>
        <dbReference type="PROSITE" id="PS50237"/>
    </source>
</evidence>
<feature type="domain" description="HECT" evidence="12">
    <location>
        <begin position="313"/>
        <end position="574"/>
    </location>
</feature>
<gene>
    <name evidence="14" type="ORF">O3P69_006611</name>
</gene>
<dbReference type="GO" id="GO:0003723">
    <property type="term" value="F:RNA binding"/>
    <property type="evidence" value="ECO:0007669"/>
    <property type="project" value="InterPro"/>
</dbReference>
<evidence type="ECO:0000256" key="11">
    <source>
        <dbReference type="SAM" id="MobiDB-lite"/>
    </source>
</evidence>
<dbReference type="Gene3D" id="3.30.2160.10">
    <property type="entry name" value="Hect, E3 ligase catalytic domain"/>
    <property type="match status" value="2"/>
</dbReference>
<accession>A0AAW0U3D1</accession>
<dbReference type="EMBL" id="JARAKH010000019">
    <property type="protein sequence ID" value="KAK8394572.1"/>
    <property type="molecule type" value="Genomic_DNA"/>
</dbReference>
<dbReference type="SMART" id="SM00517">
    <property type="entry name" value="PolyA"/>
    <property type="match status" value="1"/>
</dbReference>
<dbReference type="PANTHER" id="PTHR45700">
    <property type="entry name" value="UBIQUITIN-PROTEIN LIGASE E3C"/>
    <property type="match status" value="1"/>
</dbReference>
<dbReference type="Pfam" id="PF00612">
    <property type="entry name" value="IQ"/>
    <property type="match status" value="1"/>
</dbReference>
<dbReference type="GO" id="GO:0000209">
    <property type="term" value="P:protein polyubiquitination"/>
    <property type="evidence" value="ECO:0007669"/>
    <property type="project" value="InterPro"/>
</dbReference>
<dbReference type="InterPro" id="IPR035983">
    <property type="entry name" value="Hect_E3_ubiquitin_ligase"/>
</dbReference>
<comment type="caution">
    <text evidence="14">The sequence shown here is derived from an EMBL/GenBank/DDBJ whole genome shotgun (WGS) entry which is preliminary data.</text>
</comment>
<dbReference type="InterPro" id="IPR000048">
    <property type="entry name" value="IQ_motif_EF-hand-BS"/>
</dbReference>
<evidence type="ECO:0000313" key="15">
    <source>
        <dbReference type="Proteomes" id="UP001487740"/>
    </source>
</evidence>
<evidence type="ECO:0000256" key="7">
    <source>
        <dbReference type="ARBA" id="ARBA00034105"/>
    </source>
</evidence>
<feature type="active site" description="Glycyl thioester intermediate" evidence="10">
    <location>
        <position position="567"/>
    </location>
</feature>
<reference evidence="14 15" key="1">
    <citation type="submission" date="2023-03" db="EMBL/GenBank/DDBJ databases">
        <title>High-quality genome of Scylla paramamosain provides insights in environmental adaptation.</title>
        <authorList>
            <person name="Zhang L."/>
        </authorList>
    </citation>
    <scope>NUCLEOTIDE SEQUENCE [LARGE SCALE GENOMIC DNA]</scope>
    <source>
        <strain evidence="14">LZ_2023a</strain>
        <tissue evidence="14">Muscle</tissue>
    </source>
</reference>
<evidence type="ECO:0000256" key="5">
    <source>
        <dbReference type="ARBA" id="ARBA00022786"/>
    </source>
</evidence>
<keyword evidence="6" id="KW-0770">Synapse</keyword>
<sequence>MKPTLLRNGVTQDLLLGRWRLTLELFGRVFIDDVGAEPGSIIAQLGGFPVKEAKFRREMEKLRNCQQRDMNLTKIDRERGQLIAQTFKELNTQYNNYHRRGTQSSPPLAVNRVKVTFRDEPGEGSGVARSFYTAIAEALLSGEKLPNLEPCQVGLSVVRYSLYGQYKGRDRDRRQGASSSRLLQRRESRKTLSVDARPFYMTGEGTSNEHLPSNVLQLGEALFPKVQNLRPSLASKITGMLLELTHAQLLLLSASEDALRQKVDEAVDLILAQGRDHTPEYSPSHQDTDEGGEEPEDASAPLFYQPGKRGFYSPRQSRPGLERLNAFRNVGRLLGLCLLQNELCPIYLNRHVLKYILGRPIRFHDLAFFDPVMYESLRKLVLDAENKDTGTDVFKALDLTFSIDVISEEGGTNVELISGGRNIEVTTSNVYDYVRKYAEYRMVKSQEKALQSVRDGVFDVIPGGSLDSLTAEDLRLLLNGVGDINVATLISYTSFNDESAESNDRLNKFKRWLWSIVEKMTNQEKQDLVYFWTGSPALPASEEGFQPMPSVTIRPADDSHLPTANTCISRLYIPLPVTSNCVASITALVKKISVCSNATREAREERAAERRRDEAATKLQAAVRSWLVRAAYKRKTREKFDQLFGTEPMAQDQTAVLPPALDAFHRITEFIKIFRLKTDGKRFEILTRYLLASMDSDNIKLTYVSCGMNKDLTLQWIHQIKDILFACCGILEELQPEISKENRLLSLYLHLLLTFTGTSTWKILRVQSFEPLKPSLNKLTENVMGDLVSRGLYSTLKHVLVRGLCRGKAALRGPAITTIITLALRPLMAASYSDKLLSLMTIHVLSVPALIHHLDALAPEALQMLQTNEIFEKVVQFVQTEQNLRIIFNTLEGSYALCLLANLVHLAHKESDRALPRLAFPEFNFVVKRLLEKCGEYVTTKQSSNLTQWHPVLGWFSRPLDHHLNEPMALVKSQLQLLWSGVVLKVMFSALTNMIVEQEPSPSESNTSGITSSSTASSLASIGSYVSSNIVRRALDRRLTSGTSVGSGGLRGGGSRKLGSREVSTVAMVCSMYYSAITTLSQLKMDILTGLCYKSEMVSQLWQVFQSLGPNCGLKSFLDLLSASTKATAPEFHMLMLFCDATTLLVTVLDDLEMYEQQKPFSLHDYAIMASFLNNFTYKMIHNGLIDVRNVQGSPLFVSLHTLLLLLYKRNSRRNYVPDTHWLIKEVRISTFMSDLEQGDAQAQVLIQKMPHIIPHTERVLLFKKYVANNKAKLGLSDAACASPHSTLITVHRSRLVENGYQQLASLSPLALKGMIRVRFINEHGLDEAGIDQDGVFKEFLEETLKRVFDPSLNLFRLTSEERLYPSPTSFMTENHLQLFEFVGGMLGKAVYESIVVDCPFASFFLSQVLGEQQSSLYSSIDELPSLDPELYKSLTYIKHYEGDVSDLDLTFSYDEDYLGEIITHELRPGGKSIPVTNDNKIVYIHLMAHFKMHVQIRDQTKAFIRGFRSIINPEWLSLFSVPEFQRLISGDNVAVDLKDLRENTLYYGGFHDKHRVVCWLWDILERDFKEEERALFLKFVTSCSKPPLLGFTNLEPPFSIRCVEVGDDEDTGDTIGSVIRGFFAIRKRDPVNRLPTSSTCFNLLKLPNYQRKSTLRDKLRYAINSNTGFELS</sequence>
<dbReference type="CDD" id="cd00078">
    <property type="entry name" value="HECTc"/>
    <property type="match status" value="1"/>
</dbReference>
<evidence type="ECO:0000259" key="13">
    <source>
        <dbReference type="PROSITE" id="PS51309"/>
    </source>
</evidence>
<feature type="domain" description="PABC" evidence="13">
    <location>
        <begin position="198"/>
        <end position="275"/>
    </location>
</feature>
<dbReference type="PROSITE" id="PS50237">
    <property type="entry name" value="HECT"/>
    <property type="match status" value="2"/>
</dbReference>
<evidence type="ECO:0000256" key="3">
    <source>
        <dbReference type="ARBA" id="ARBA00012485"/>
    </source>
</evidence>
<comment type="pathway">
    <text evidence="2">Protein modification; protein ubiquitination.</text>
</comment>
<evidence type="ECO:0000256" key="1">
    <source>
        <dbReference type="ARBA" id="ARBA00000885"/>
    </source>
</evidence>
<dbReference type="Gene3D" id="3.90.1750.10">
    <property type="entry name" value="Hect, E3 ligase catalytic domains"/>
    <property type="match status" value="3"/>
</dbReference>
<name>A0AAW0U3D1_SCYPA</name>
<dbReference type="Gene3D" id="3.30.2410.10">
    <property type="entry name" value="Hect, E3 ligase catalytic domain"/>
    <property type="match status" value="2"/>
</dbReference>
<evidence type="ECO:0000313" key="14">
    <source>
        <dbReference type="EMBL" id="KAK8394572.1"/>
    </source>
</evidence>
<proteinExistence type="predicted"/>
<keyword evidence="5 10" id="KW-0833">Ubl conjugation pathway</keyword>
<keyword evidence="4" id="KW-0808">Transferase</keyword>
<dbReference type="GO" id="GO:0061630">
    <property type="term" value="F:ubiquitin protein ligase activity"/>
    <property type="evidence" value="ECO:0007669"/>
    <property type="project" value="UniProtKB-EC"/>
</dbReference>
<evidence type="ECO:0000256" key="6">
    <source>
        <dbReference type="ARBA" id="ARBA00023018"/>
    </source>
</evidence>
<feature type="region of interest" description="Disordered" evidence="11">
    <location>
        <begin position="274"/>
        <end position="307"/>
    </location>
</feature>
<dbReference type="InterPro" id="IPR002004">
    <property type="entry name" value="PABP_HYD_C"/>
</dbReference>
<keyword evidence="15" id="KW-1185">Reference proteome</keyword>
<dbReference type="SMART" id="SM00119">
    <property type="entry name" value="HECTc"/>
    <property type="match status" value="2"/>
</dbReference>
<dbReference type="FunFam" id="3.30.2410.10:FF:000012">
    <property type="entry name" value="Ubiquitin-protein ligase E3B"/>
    <property type="match status" value="1"/>
</dbReference>
<dbReference type="FunFam" id="3.30.2160.10:FF:000002">
    <property type="entry name" value="Putative Ubiquitin-protein ligase E3C"/>
    <property type="match status" value="1"/>
</dbReference>
<dbReference type="PANTHER" id="PTHR45700:SF3">
    <property type="entry name" value="UBIQUITIN-PROTEIN LIGASE E3B"/>
    <property type="match status" value="1"/>
</dbReference>
<dbReference type="Pfam" id="PF00658">
    <property type="entry name" value="MLLE"/>
    <property type="match status" value="1"/>
</dbReference>